<organism evidence="2 3">
    <name type="scientific">Brachybacterium halotolerans</name>
    <dbReference type="NCBI Taxonomy" id="2795215"/>
    <lineage>
        <taxon>Bacteria</taxon>
        <taxon>Bacillati</taxon>
        <taxon>Actinomycetota</taxon>
        <taxon>Actinomycetes</taxon>
        <taxon>Micrococcales</taxon>
        <taxon>Dermabacteraceae</taxon>
        <taxon>Brachybacterium</taxon>
    </lineage>
</organism>
<name>A0ABS1B7V1_9MICO</name>
<evidence type="ECO:0000256" key="1">
    <source>
        <dbReference type="SAM" id="MobiDB-lite"/>
    </source>
</evidence>
<gene>
    <name evidence="2" type="ORF">I8D64_01440</name>
</gene>
<accession>A0ABS1B7V1</accession>
<evidence type="ECO:0000313" key="2">
    <source>
        <dbReference type="EMBL" id="MBK0330070.1"/>
    </source>
</evidence>
<dbReference type="EMBL" id="JAEDAJ010000001">
    <property type="protein sequence ID" value="MBK0330070.1"/>
    <property type="molecule type" value="Genomic_DNA"/>
</dbReference>
<protein>
    <submittedName>
        <fullName evidence="2">Uncharacterized protein</fullName>
    </submittedName>
</protein>
<evidence type="ECO:0000313" key="3">
    <source>
        <dbReference type="Proteomes" id="UP000612352"/>
    </source>
</evidence>
<comment type="caution">
    <text evidence="2">The sequence shown here is derived from an EMBL/GenBank/DDBJ whole genome shotgun (WGS) entry which is preliminary data.</text>
</comment>
<feature type="region of interest" description="Disordered" evidence="1">
    <location>
        <begin position="1"/>
        <end position="33"/>
    </location>
</feature>
<dbReference type="Proteomes" id="UP000612352">
    <property type="component" value="Unassembled WGS sequence"/>
</dbReference>
<dbReference type="RefSeq" id="WP_200500730.1">
    <property type="nucleotide sequence ID" value="NZ_JAEDAJ010000001.1"/>
</dbReference>
<sequence>MSAIATTHEGSFRPVAPAPAEHDVLDDGDLLPGDPGIEAPELAAVRGISATQPSPPTPAIAGADGAAGVEAASVHVARPRPARSDELLRRCASLAARARVDAITDLEATSLHELREVLAEIHVAVASGETPPRAPLPCLAAAALEDLRHQLDQQSEDPSAARALGEIDRALGLLHGIGTAAE</sequence>
<keyword evidence="3" id="KW-1185">Reference proteome</keyword>
<proteinExistence type="predicted"/>
<reference evidence="2 3" key="1">
    <citation type="submission" date="2020-12" db="EMBL/GenBank/DDBJ databases">
        <title>Brachybacterium sp. MASK1Z-5, whole genome shotgun sequence.</title>
        <authorList>
            <person name="Tuo L."/>
        </authorList>
    </citation>
    <scope>NUCLEOTIDE SEQUENCE [LARGE SCALE GENOMIC DNA]</scope>
    <source>
        <strain evidence="2 3">MASK1Z-5</strain>
    </source>
</reference>